<comment type="subunit">
    <text evidence="14">Homotetramer in membranes.</text>
</comment>
<dbReference type="Proteomes" id="UP000887013">
    <property type="component" value="Unassembled WGS sequence"/>
</dbReference>
<comment type="subcellular location">
    <subcellularLocation>
        <location evidence="2">Secreted</location>
    </subcellularLocation>
    <subcellularLocation>
        <location evidence="1">Target cell membrane</location>
    </subcellularLocation>
</comment>
<evidence type="ECO:0000256" key="1">
    <source>
        <dbReference type="ARBA" id="ARBA00004175"/>
    </source>
</evidence>
<dbReference type="GO" id="GO:0044231">
    <property type="term" value="C:host cell presynaptic membrane"/>
    <property type="evidence" value="ECO:0007669"/>
    <property type="project" value="UniProtKB-KW"/>
</dbReference>
<dbReference type="EMBL" id="BMAW01025244">
    <property type="protein sequence ID" value="GFT91584.1"/>
    <property type="molecule type" value="Genomic_DNA"/>
</dbReference>
<evidence type="ECO:0000256" key="7">
    <source>
        <dbReference type="ARBA" id="ARBA00022699"/>
    </source>
</evidence>
<evidence type="ECO:0000256" key="5">
    <source>
        <dbReference type="ARBA" id="ARBA00022537"/>
    </source>
</evidence>
<dbReference type="SUPFAM" id="SSF48403">
    <property type="entry name" value="Ankyrin repeat"/>
    <property type="match status" value="1"/>
</dbReference>
<feature type="repeat" description="ANK" evidence="16">
    <location>
        <begin position="60"/>
        <end position="86"/>
    </location>
</feature>
<accession>A0A8X6UAK4</accession>
<evidence type="ECO:0000256" key="16">
    <source>
        <dbReference type="PROSITE-ProRule" id="PRU00023"/>
    </source>
</evidence>
<name>A0A8X6UAK4_NEPPI</name>
<evidence type="ECO:0000256" key="13">
    <source>
        <dbReference type="ARBA" id="ARBA00049657"/>
    </source>
</evidence>
<keyword evidence="10 16" id="KW-0040">ANK repeat</keyword>
<comment type="similarity">
    <text evidence="13">Belongs to the cationic peptide 01 (latrotoxin) family. 03 (alpha-latrotoxin) subfamily.</text>
</comment>
<dbReference type="Pfam" id="PF12796">
    <property type="entry name" value="Ank_2"/>
    <property type="match status" value="1"/>
</dbReference>
<evidence type="ECO:0000256" key="4">
    <source>
        <dbReference type="ARBA" id="ARBA00022525"/>
    </source>
</evidence>
<dbReference type="GO" id="GO:0005576">
    <property type="term" value="C:extracellular region"/>
    <property type="evidence" value="ECO:0007669"/>
    <property type="project" value="UniProtKB-SubCell"/>
</dbReference>
<keyword evidence="8" id="KW-0677">Repeat</keyword>
<keyword evidence="6" id="KW-0800">Toxin</keyword>
<keyword evidence="5" id="KW-1052">Target cell membrane</keyword>
<comment type="caution">
    <text evidence="17">The sequence shown here is derived from an EMBL/GenBank/DDBJ whole genome shotgun (WGS) entry which is preliminary data.</text>
</comment>
<evidence type="ECO:0000256" key="12">
    <source>
        <dbReference type="ARBA" id="ARBA00023298"/>
    </source>
</evidence>
<sequence>MADKIVFKAATVGSRIFSRKGIEINAANDGLTALHVAAKYNHPKTLKICENGADNATTNYDATPLSMASQCGHHEIAKYLEENGADRVNITFDSETSQHLIELAKATKQSVQELTGKLVKEAIELEAEDIAFSKIIRELSDDDAEEVEDSEDIWK</sequence>
<dbReference type="PANTHER" id="PTHR24198">
    <property type="entry name" value="ANKYRIN REPEAT AND PROTEIN KINASE DOMAIN-CONTAINING PROTEIN"/>
    <property type="match status" value="1"/>
</dbReference>
<dbReference type="AlphaFoldDB" id="A0A8X6UAK4"/>
<evidence type="ECO:0000256" key="10">
    <source>
        <dbReference type="ARBA" id="ARBA00023043"/>
    </source>
</evidence>
<keyword evidence="12" id="KW-1053">Target membrane</keyword>
<dbReference type="PANTHER" id="PTHR24198:SF165">
    <property type="entry name" value="ANKYRIN REPEAT-CONTAINING PROTEIN-RELATED"/>
    <property type="match status" value="1"/>
</dbReference>
<keyword evidence="11" id="KW-0472">Membrane</keyword>
<protein>
    <recommendedName>
        <fullName evidence="15">Alpha-latrotoxin</fullName>
    </recommendedName>
</protein>
<keyword evidence="3" id="KW-0268">Exocytosis</keyword>
<evidence type="ECO:0000256" key="11">
    <source>
        <dbReference type="ARBA" id="ARBA00023136"/>
    </source>
</evidence>
<dbReference type="OrthoDB" id="4772757at2759"/>
<dbReference type="PROSITE" id="PS50088">
    <property type="entry name" value="ANK_REPEAT"/>
    <property type="match status" value="1"/>
</dbReference>
<evidence type="ECO:0000313" key="17">
    <source>
        <dbReference type="EMBL" id="GFT91584.1"/>
    </source>
</evidence>
<evidence type="ECO:0000256" key="8">
    <source>
        <dbReference type="ARBA" id="ARBA00022737"/>
    </source>
</evidence>
<dbReference type="GO" id="GO:0044218">
    <property type="term" value="C:other organism cell membrane"/>
    <property type="evidence" value="ECO:0007669"/>
    <property type="project" value="UniProtKB-KW"/>
</dbReference>
<evidence type="ECO:0000313" key="18">
    <source>
        <dbReference type="Proteomes" id="UP000887013"/>
    </source>
</evidence>
<organism evidence="17 18">
    <name type="scientific">Nephila pilipes</name>
    <name type="common">Giant wood spider</name>
    <name type="synonym">Nephila maculata</name>
    <dbReference type="NCBI Taxonomy" id="299642"/>
    <lineage>
        <taxon>Eukaryota</taxon>
        <taxon>Metazoa</taxon>
        <taxon>Ecdysozoa</taxon>
        <taxon>Arthropoda</taxon>
        <taxon>Chelicerata</taxon>
        <taxon>Arachnida</taxon>
        <taxon>Araneae</taxon>
        <taxon>Araneomorphae</taxon>
        <taxon>Entelegynae</taxon>
        <taxon>Araneoidea</taxon>
        <taxon>Nephilidae</taxon>
        <taxon>Nephila</taxon>
    </lineage>
</organism>
<dbReference type="InterPro" id="IPR036770">
    <property type="entry name" value="Ankyrin_rpt-contain_sf"/>
</dbReference>
<evidence type="ECO:0000256" key="15">
    <source>
        <dbReference type="ARBA" id="ARBA00049811"/>
    </source>
</evidence>
<keyword evidence="7" id="KW-0528">Neurotoxin</keyword>
<keyword evidence="4" id="KW-0964">Secreted</keyword>
<evidence type="ECO:0000256" key="14">
    <source>
        <dbReference type="ARBA" id="ARBA00049715"/>
    </source>
</evidence>
<proteinExistence type="inferred from homology"/>
<evidence type="ECO:0000256" key="6">
    <source>
        <dbReference type="ARBA" id="ARBA00022656"/>
    </source>
</evidence>
<keyword evidence="9" id="KW-0638">Presynaptic neurotoxin</keyword>
<keyword evidence="18" id="KW-1185">Reference proteome</keyword>
<reference evidence="17" key="1">
    <citation type="submission" date="2020-08" db="EMBL/GenBank/DDBJ databases">
        <title>Multicomponent nature underlies the extraordinary mechanical properties of spider dragline silk.</title>
        <authorList>
            <person name="Kono N."/>
            <person name="Nakamura H."/>
            <person name="Mori M."/>
            <person name="Yoshida Y."/>
            <person name="Ohtoshi R."/>
            <person name="Malay A.D."/>
            <person name="Moran D.A.P."/>
            <person name="Tomita M."/>
            <person name="Numata K."/>
            <person name="Arakawa K."/>
        </authorList>
    </citation>
    <scope>NUCLEOTIDE SEQUENCE</scope>
</reference>
<dbReference type="InterPro" id="IPR002110">
    <property type="entry name" value="Ankyrin_rpt"/>
</dbReference>
<dbReference type="SMART" id="SM00248">
    <property type="entry name" value="ANK"/>
    <property type="match status" value="2"/>
</dbReference>
<evidence type="ECO:0000256" key="3">
    <source>
        <dbReference type="ARBA" id="ARBA00022483"/>
    </source>
</evidence>
<gene>
    <name evidence="17" type="primary">Wcon_00913</name>
    <name evidence="17" type="ORF">NPIL_261841</name>
</gene>
<dbReference type="GO" id="GO:0006887">
    <property type="term" value="P:exocytosis"/>
    <property type="evidence" value="ECO:0007669"/>
    <property type="project" value="UniProtKB-KW"/>
</dbReference>
<dbReference type="GO" id="GO:0090729">
    <property type="term" value="F:toxin activity"/>
    <property type="evidence" value="ECO:0007669"/>
    <property type="project" value="UniProtKB-KW"/>
</dbReference>
<dbReference type="Gene3D" id="1.25.40.20">
    <property type="entry name" value="Ankyrin repeat-containing domain"/>
    <property type="match status" value="1"/>
</dbReference>
<evidence type="ECO:0000256" key="9">
    <source>
        <dbReference type="ARBA" id="ARBA00023028"/>
    </source>
</evidence>
<dbReference type="PROSITE" id="PS50297">
    <property type="entry name" value="ANK_REP_REGION"/>
    <property type="match status" value="1"/>
</dbReference>
<evidence type="ECO:0000256" key="2">
    <source>
        <dbReference type="ARBA" id="ARBA00004613"/>
    </source>
</evidence>